<accession>A0A380LKN3</accession>
<dbReference type="OrthoDB" id="1769358at2"/>
<sequence length="272" mass="30167">MPIDTAVYRRIANGLASRRKYAAFPGNLPLKKEHDRIQNTLDTYIDYFRKSADAYENTENHLMYKSGQSFSYLKDGTFRFYHQEDWNALAQLTKKEKNTHLSIGAEYSLKEAGALYRDELLDAGIQAHLGNVQAKGSCELGLWKEEEFDPRLELSLQAQASLLSLQGQAKIGTKNMYLQARGDVDVGSVYAQATCIFNKEEQNLEASIGAAAVQGEGSIAFHLFGAKVTVSAQGSLGSAEASLTYRYANKEWEFGSKLGFIAGLGFKIKVSY</sequence>
<dbReference type="AlphaFoldDB" id="A0A380LKN3"/>
<evidence type="ECO:0000313" key="2">
    <source>
        <dbReference type="Proteomes" id="UP000255523"/>
    </source>
</evidence>
<proteinExistence type="predicted"/>
<name>A0A380LKN3_9FIRM</name>
<organism evidence="1 2">
    <name type="scientific">Faecalicoccus pleomorphus</name>
    <dbReference type="NCBI Taxonomy" id="1323"/>
    <lineage>
        <taxon>Bacteria</taxon>
        <taxon>Bacillati</taxon>
        <taxon>Bacillota</taxon>
        <taxon>Erysipelotrichia</taxon>
        <taxon>Erysipelotrichales</taxon>
        <taxon>Erysipelotrichaceae</taxon>
        <taxon>Faecalicoccus</taxon>
    </lineage>
</organism>
<evidence type="ECO:0000313" key="1">
    <source>
        <dbReference type="EMBL" id="SUO03382.1"/>
    </source>
</evidence>
<dbReference type="EMBL" id="UHFX01000003">
    <property type="protein sequence ID" value="SUO03382.1"/>
    <property type="molecule type" value="Genomic_DNA"/>
</dbReference>
<dbReference type="Proteomes" id="UP000255523">
    <property type="component" value="Unassembled WGS sequence"/>
</dbReference>
<reference evidence="1 2" key="1">
    <citation type="submission" date="2018-06" db="EMBL/GenBank/DDBJ databases">
        <authorList>
            <consortium name="Pathogen Informatics"/>
            <person name="Doyle S."/>
        </authorList>
    </citation>
    <scope>NUCLEOTIDE SEQUENCE [LARGE SCALE GENOMIC DNA]</scope>
    <source>
        <strain evidence="1 2">NCTC11087</strain>
    </source>
</reference>
<dbReference type="RefSeq" id="WP_022789846.1">
    <property type="nucleotide sequence ID" value="NZ_UHFX01000003.1"/>
</dbReference>
<keyword evidence="2" id="KW-1185">Reference proteome</keyword>
<dbReference type="GeneID" id="77461236"/>
<gene>
    <name evidence="1" type="ORF">NCTC11087_00242</name>
</gene>
<protein>
    <submittedName>
        <fullName evidence="1">Uncharacterized protein</fullName>
    </submittedName>
</protein>